<feature type="non-terminal residue" evidence="1">
    <location>
        <position position="1"/>
    </location>
</feature>
<evidence type="ECO:0000313" key="1">
    <source>
        <dbReference type="EMBL" id="CEK74551.1"/>
    </source>
</evidence>
<gene>
    <name evidence="1" type="primary">ORF91539</name>
</gene>
<reference evidence="1" key="1">
    <citation type="submission" date="2014-12" db="EMBL/GenBank/DDBJ databases">
        <title>Insight into the proteome of Arion vulgaris.</title>
        <authorList>
            <person name="Aradska J."/>
            <person name="Bulat T."/>
            <person name="Smidak R."/>
            <person name="Sarate P."/>
            <person name="Gangsoo J."/>
            <person name="Sialana F."/>
            <person name="Bilban M."/>
            <person name="Lubec G."/>
        </authorList>
    </citation>
    <scope>NUCLEOTIDE SEQUENCE</scope>
    <source>
        <tissue evidence="1">Skin</tissue>
    </source>
</reference>
<organism evidence="1">
    <name type="scientific">Arion vulgaris</name>
    <dbReference type="NCBI Taxonomy" id="1028688"/>
    <lineage>
        <taxon>Eukaryota</taxon>
        <taxon>Metazoa</taxon>
        <taxon>Spiralia</taxon>
        <taxon>Lophotrochozoa</taxon>
        <taxon>Mollusca</taxon>
        <taxon>Gastropoda</taxon>
        <taxon>Heterobranchia</taxon>
        <taxon>Euthyneura</taxon>
        <taxon>Panpulmonata</taxon>
        <taxon>Eupulmonata</taxon>
        <taxon>Stylommatophora</taxon>
        <taxon>Helicina</taxon>
        <taxon>Arionoidea</taxon>
        <taxon>Arionidae</taxon>
        <taxon>Arion</taxon>
    </lineage>
</organism>
<name>A0A0B7A3B5_9EUPU</name>
<proteinExistence type="predicted"/>
<dbReference type="AlphaFoldDB" id="A0A0B7A3B5"/>
<sequence>GESTWLSCRPRRLITLGSMLCVVETPTQVESFGDYHNNPLISCTAGALDTALSGQCTCDYSPRATSTIDPEQLFNLTFV</sequence>
<dbReference type="EMBL" id="HACG01027686">
    <property type="protein sequence ID" value="CEK74551.1"/>
    <property type="molecule type" value="Transcribed_RNA"/>
</dbReference>
<protein>
    <submittedName>
        <fullName evidence="1">Uncharacterized protein</fullName>
    </submittedName>
</protein>
<accession>A0A0B7A3B5</accession>